<dbReference type="Proteomes" id="UP000314294">
    <property type="component" value="Unassembled WGS sequence"/>
</dbReference>
<name>A0A4Z2JAI5_9TELE</name>
<keyword evidence="2" id="KW-1185">Reference proteome</keyword>
<evidence type="ECO:0000313" key="2">
    <source>
        <dbReference type="Proteomes" id="UP000314294"/>
    </source>
</evidence>
<gene>
    <name evidence="1" type="ORF">EYF80_002378</name>
</gene>
<accession>A0A4Z2JAI5</accession>
<comment type="caution">
    <text evidence="1">The sequence shown here is derived from an EMBL/GenBank/DDBJ whole genome shotgun (WGS) entry which is preliminary data.</text>
</comment>
<dbReference type="AlphaFoldDB" id="A0A4Z2JAI5"/>
<sequence length="71" mass="7775">MILYHAGSHKCPTLDRAISDHQLESICLLLLLSQRTAITREFCVSGLISLTVMPFSTSSSSSADYLFVLQG</sequence>
<proteinExistence type="predicted"/>
<organism evidence="1 2">
    <name type="scientific">Liparis tanakae</name>
    <name type="common">Tanaka's snailfish</name>
    <dbReference type="NCBI Taxonomy" id="230148"/>
    <lineage>
        <taxon>Eukaryota</taxon>
        <taxon>Metazoa</taxon>
        <taxon>Chordata</taxon>
        <taxon>Craniata</taxon>
        <taxon>Vertebrata</taxon>
        <taxon>Euteleostomi</taxon>
        <taxon>Actinopterygii</taxon>
        <taxon>Neopterygii</taxon>
        <taxon>Teleostei</taxon>
        <taxon>Neoteleostei</taxon>
        <taxon>Acanthomorphata</taxon>
        <taxon>Eupercaria</taxon>
        <taxon>Perciformes</taxon>
        <taxon>Cottioidei</taxon>
        <taxon>Cottales</taxon>
        <taxon>Liparidae</taxon>
        <taxon>Liparis</taxon>
    </lineage>
</organism>
<evidence type="ECO:0000313" key="1">
    <source>
        <dbReference type="EMBL" id="TNN87176.1"/>
    </source>
</evidence>
<protein>
    <submittedName>
        <fullName evidence="1">Uncharacterized protein</fullName>
    </submittedName>
</protein>
<reference evidence="1 2" key="1">
    <citation type="submission" date="2019-03" db="EMBL/GenBank/DDBJ databases">
        <title>First draft genome of Liparis tanakae, snailfish: a comprehensive survey of snailfish specific genes.</title>
        <authorList>
            <person name="Kim W."/>
            <person name="Song I."/>
            <person name="Jeong J.-H."/>
            <person name="Kim D."/>
            <person name="Kim S."/>
            <person name="Ryu S."/>
            <person name="Song J.Y."/>
            <person name="Lee S.K."/>
        </authorList>
    </citation>
    <scope>NUCLEOTIDE SEQUENCE [LARGE SCALE GENOMIC DNA]</scope>
    <source>
        <tissue evidence="1">Muscle</tissue>
    </source>
</reference>
<dbReference type="EMBL" id="SRLO01000011">
    <property type="protein sequence ID" value="TNN87176.1"/>
    <property type="molecule type" value="Genomic_DNA"/>
</dbReference>